<proteinExistence type="predicted"/>
<dbReference type="InParanoid" id="M1DGP0"/>
<evidence type="ECO:0000259" key="3">
    <source>
        <dbReference type="PROSITE" id="PS50158"/>
    </source>
</evidence>
<feature type="region of interest" description="Disordered" evidence="2">
    <location>
        <begin position="273"/>
        <end position="327"/>
    </location>
</feature>
<keyword evidence="5" id="KW-1185">Reference proteome</keyword>
<feature type="compositionally biased region" description="Basic and acidic residues" evidence="2">
    <location>
        <begin position="308"/>
        <end position="327"/>
    </location>
</feature>
<evidence type="ECO:0000313" key="4">
    <source>
        <dbReference type="EnsemblPlants" id="PGSC0003DMT400088767"/>
    </source>
</evidence>
<protein>
    <submittedName>
        <fullName evidence="4">Gag-pol polyprotein</fullName>
    </submittedName>
</protein>
<feature type="region of interest" description="Disordered" evidence="2">
    <location>
        <begin position="169"/>
        <end position="232"/>
    </location>
</feature>
<dbReference type="Gene3D" id="4.10.60.10">
    <property type="entry name" value="Zinc finger, CCHC-type"/>
    <property type="match status" value="1"/>
</dbReference>
<dbReference type="GO" id="GO:0003676">
    <property type="term" value="F:nucleic acid binding"/>
    <property type="evidence" value="ECO:0007669"/>
    <property type="project" value="InterPro"/>
</dbReference>
<dbReference type="PANTHER" id="PTHR34482">
    <property type="entry name" value="DNA DAMAGE-INDUCIBLE PROTEIN 1-LIKE"/>
    <property type="match status" value="1"/>
</dbReference>
<dbReference type="Proteomes" id="UP000011115">
    <property type="component" value="Unassembled WGS sequence"/>
</dbReference>
<keyword evidence="1" id="KW-0479">Metal-binding</keyword>
<dbReference type="InterPro" id="IPR001878">
    <property type="entry name" value="Znf_CCHC"/>
</dbReference>
<dbReference type="PaxDb" id="4113-PGSC0003DMT400088767"/>
<feature type="compositionally biased region" description="Polar residues" evidence="2">
    <location>
        <begin position="281"/>
        <end position="291"/>
    </location>
</feature>
<dbReference type="PANTHER" id="PTHR34482:SF57">
    <property type="entry name" value="RETROTRANSPOSON GAG DOMAIN-CONTAINING PROTEIN"/>
    <property type="match status" value="1"/>
</dbReference>
<organism evidence="4 5">
    <name type="scientific">Solanum tuberosum</name>
    <name type="common">Potato</name>
    <dbReference type="NCBI Taxonomy" id="4113"/>
    <lineage>
        <taxon>Eukaryota</taxon>
        <taxon>Viridiplantae</taxon>
        <taxon>Streptophyta</taxon>
        <taxon>Embryophyta</taxon>
        <taxon>Tracheophyta</taxon>
        <taxon>Spermatophyta</taxon>
        <taxon>Magnoliopsida</taxon>
        <taxon>eudicotyledons</taxon>
        <taxon>Gunneridae</taxon>
        <taxon>Pentapetalae</taxon>
        <taxon>asterids</taxon>
        <taxon>lamiids</taxon>
        <taxon>Solanales</taxon>
        <taxon>Solanaceae</taxon>
        <taxon>Solanoideae</taxon>
        <taxon>Solaneae</taxon>
        <taxon>Solanum</taxon>
    </lineage>
</organism>
<dbReference type="PROSITE" id="PS50158">
    <property type="entry name" value="ZF_CCHC"/>
    <property type="match status" value="1"/>
</dbReference>
<sequence>MLRLGEDSYSKSLCQKECEGECGTRSSSSSSQVWVDPLAEQVTNTEFRASFQVLAQAKREVEVPMNPNMGMTASRVTYFTIMNPPEFHGSRVEKDPQEFIDEVYKVLMIMGVTSVEKAPTMFADPRAKMSKFVSDVSKMVVEECRTTMLVNDMDISRLMVHAQQIEEEKLKGRSREAKRAKTGDDNFSRSNGHGRSMFRQRFSSQGSSNAPSKFNKDRMSNPKPQGGNCSGSLLPTCAKYGRKHEGKCLAGSNACFGCGKKDHKIRDCHSVAKNEGDNSRRAQPNPSSSPSGLVLNAPKQNQLYALQTHHEQEGSPDVPEVRTKPQF</sequence>
<feature type="domain" description="CCHC-type" evidence="3">
    <location>
        <begin position="255"/>
        <end position="268"/>
    </location>
</feature>
<evidence type="ECO:0000256" key="1">
    <source>
        <dbReference type="PROSITE-ProRule" id="PRU00047"/>
    </source>
</evidence>
<dbReference type="HOGENOM" id="CLU_043888_0_0_1"/>
<keyword evidence="1" id="KW-0863">Zinc-finger</keyword>
<evidence type="ECO:0000256" key="2">
    <source>
        <dbReference type="SAM" id="MobiDB-lite"/>
    </source>
</evidence>
<reference evidence="4" key="2">
    <citation type="submission" date="2015-06" db="UniProtKB">
        <authorList>
            <consortium name="EnsemblPlants"/>
        </authorList>
    </citation>
    <scope>IDENTIFICATION</scope>
    <source>
        <strain evidence="4">DM1-3 516 R44</strain>
    </source>
</reference>
<dbReference type="Gramene" id="PGSC0003DMT400088767">
    <property type="protein sequence ID" value="PGSC0003DMT400088767"/>
    <property type="gene ID" value="PGSC0003DMG400038338"/>
</dbReference>
<feature type="compositionally biased region" description="Polar residues" evidence="2">
    <location>
        <begin position="201"/>
        <end position="212"/>
    </location>
</feature>
<name>M1DGP0_SOLTU</name>
<feature type="compositionally biased region" description="Basic and acidic residues" evidence="2">
    <location>
        <begin position="169"/>
        <end position="187"/>
    </location>
</feature>
<reference evidence="5" key="1">
    <citation type="journal article" date="2011" name="Nature">
        <title>Genome sequence and analysis of the tuber crop potato.</title>
        <authorList>
            <consortium name="The Potato Genome Sequencing Consortium"/>
        </authorList>
    </citation>
    <scope>NUCLEOTIDE SEQUENCE [LARGE SCALE GENOMIC DNA]</scope>
    <source>
        <strain evidence="5">cv. DM1-3 516 R44</strain>
    </source>
</reference>
<dbReference type="EnsemblPlants" id="PGSC0003DMT400088767">
    <property type="protein sequence ID" value="PGSC0003DMT400088767"/>
    <property type="gene ID" value="PGSC0003DMG400038338"/>
</dbReference>
<keyword evidence="1" id="KW-0862">Zinc</keyword>
<dbReference type="AlphaFoldDB" id="M1DGP0"/>
<evidence type="ECO:0000313" key="5">
    <source>
        <dbReference type="Proteomes" id="UP000011115"/>
    </source>
</evidence>
<dbReference type="GO" id="GO:0008270">
    <property type="term" value="F:zinc ion binding"/>
    <property type="evidence" value="ECO:0007669"/>
    <property type="project" value="UniProtKB-KW"/>
</dbReference>
<accession>M1DGP0</accession>
<dbReference type="OMA" id="HHEQEGS"/>